<dbReference type="EMBL" id="FTLG01000077">
    <property type="protein sequence ID" value="SIP72799.1"/>
    <property type="molecule type" value="Genomic_DNA"/>
</dbReference>
<dbReference type="EMBL" id="NIBU01000003">
    <property type="protein sequence ID" value="PHM38260.1"/>
    <property type="molecule type" value="Genomic_DNA"/>
</dbReference>
<evidence type="ECO:0000313" key="2">
    <source>
        <dbReference type="EMBL" id="PHM38260.1"/>
    </source>
</evidence>
<dbReference type="PANTHER" id="PTHR11803">
    <property type="entry name" value="2-IMINOBUTANOATE/2-IMINOPROPANOATE DEAMINASE RIDA"/>
    <property type="match status" value="1"/>
</dbReference>
<dbReference type="Proteomes" id="UP000196435">
    <property type="component" value="Unassembled WGS sequence"/>
</dbReference>
<reference evidence="3" key="2">
    <citation type="submission" date="2016-12" db="EMBL/GenBank/DDBJ databases">
        <authorList>
            <person name="Song W.-J."/>
            <person name="Kurnit D.M."/>
        </authorList>
    </citation>
    <scope>NUCLEOTIDE SEQUENCE [LARGE SCALE GENOMIC DNA]</scope>
    <source>
        <strain evidence="3">HGB1681</strain>
    </source>
</reference>
<evidence type="ECO:0000313" key="5">
    <source>
        <dbReference type="Proteomes" id="UP000224871"/>
    </source>
</evidence>
<dbReference type="InterPro" id="IPR035959">
    <property type="entry name" value="RutC-like_sf"/>
</dbReference>
<dbReference type="GO" id="GO:0005829">
    <property type="term" value="C:cytosol"/>
    <property type="evidence" value="ECO:0007669"/>
    <property type="project" value="TreeGrafter"/>
</dbReference>
<protein>
    <submittedName>
        <fullName evidence="2">Translation initiation inhibitor</fullName>
    </submittedName>
</protein>
<dbReference type="Pfam" id="PF01042">
    <property type="entry name" value="Ribonuc_L-PSP"/>
    <property type="match status" value="1"/>
</dbReference>
<dbReference type="OrthoDB" id="9803101at2"/>
<sequence>MTKKTINPETVFNSVQYGFSQAVIKTGNRHLFLSGQVGINKDEETTPGGLPAQTKLALENIHSVIKAAGGELSDITMLRIYIKQGAESHENQRVISSLLKQFFPSEPPASSWVIVTGLSLPEWLIEIEAEAILD</sequence>
<keyword evidence="5" id="KW-1185">Reference proteome</keyword>
<gene>
    <name evidence="2" type="ORF">Xinn_00372</name>
    <name evidence="3" type="ORF">XIS1_1680036</name>
</gene>
<dbReference type="InterPro" id="IPR006175">
    <property type="entry name" value="YjgF/YER057c/UK114"/>
</dbReference>
<reference evidence="2 5" key="3">
    <citation type="journal article" date="2017" name="Nat. Microbiol.">
        <title>Natural product diversity associated with the nematode symbionts Photorhabdus and Xenorhabdus.</title>
        <authorList>
            <person name="Tobias N.J."/>
            <person name="Wolff H."/>
            <person name="Djahanschiri B."/>
            <person name="Grundmann F."/>
            <person name="Kronenwerth M."/>
            <person name="Shi Y.M."/>
            <person name="Simonyi S."/>
            <person name="Grun P."/>
            <person name="Shapiro-Ilan D."/>
            <person name="Pidot S.J."/>
            <person name="Stinear T.P."/>
            <person name="Ebersberger I."/>
            <person name="Bode H.B."/>
        </authorList>
    </citation>
    <scope>NUCLEOTIDE SEQUENCE [LARGE SCALE GENOMIC DNA]</scope>
    <source>
        <strain evidence="2 5">DSM 16336</strain>
    </source>
</reference>
<dbReference type="Gene3D" id="3.30.1330.40">
    <property type="entry name" value="RutC-like"/>
    <property type="match status" value="1"/>
</dbReference>
<evidence type="ECO:0000256" key="1">
    <source>
        <dbReference type="ARBA" id="ARBA00010552"/>
    </source>
</evidence>
<dbReference type="GO" id="GO:0019239">
    <property type="term" value="F:deaminase activity"/>
    <property type="evidence" value="ECO:0007669"/>
    <property type="project" value="TreeGrafter"/>
</dbReference>
<dbReference type="PANTHER" id="PTHR11803:SF58">
    <property type="entry name" value="PROTEIN HMF1-RELATED"/>
    <property type="match status" value="1"/>
</dbReference>
<dbReference type="RefSeq" id="WP_086956063.1">
    <property type="nucleotide sequence ID" value="NZ_CAWNQC010000223.1"/>
</dbReference>
<dbReference type="Proteomes" id="UP000224871">
    <property type="component" value="Unassembled WGS sequence"/>
</dbReference>
<accession>A0A1N6MVN1</accession>
<reference evidence="4" key="1">
    <citation type="submission" date="2016-12" db="EMBL/GenBank/DDBJ databases">
        <authorList>
            <person name="Gaudriault S."/>
        </authorList>
    </citation>
    <scope>NUCLEOTIDE SEQUENCE [LARGE SCALE GENOMIC DNA]</scope>
    <source>
        <strain evidence="4">HGB1681 (deposited as PTA-6826 in the American Type Culture Collection)</strain>
    </source>
</reference>
<dbReference type="AlphaFoldDB" id="A0A1N6MVN1"/>
<proteinExistence type="inferred from homology"/>
<evidence type="ECO:0000313" key="3">
    <source>
        <dbReference type="EMBL" id="SIP72799.1"/>
    </source>
</evidence>
<dbReference type="SUPFAM" id="SSF55298">
    <property type="entry name" value="YjgF-like"/>
    <property type="match status" value="1"/>
</dbReference>
<name>A0A1N6MVN1_9GAMM</name>
<comment type="similarity">
    <text evidence="1">Belongs to the RutC family.</text>
</comment>
<evidence type="ECO:0000313" key="4">
    <source>
        <dbReference type="Proteomes" id="UP000196435"/>
    </source>
</evidence>
<organism evidence="3 4">
    <name type="scientific">Xenorhabdus innexi</name>
    <dbReference type="NCBI Taxonomy" id="290109"/>
    <lineage>
        <taxon>Bacteria</taxon>
        <taxon>Pseudomonadati</taxon>
        <taxon>Pseudomonadota</taxon>
        <taxon>Gammaproteobacteria</taxon>
        <taxon>Enterobacterales</taxon>
        <taxon>Morganellaceae</taxon>
        <taxon>Xenorhabdus</taxon>
    </lineage>
</organism>
<dbReference type="CDD" id="cd00448">
    <property type="entry name" value="YjgF_YER057c_UK114_family"/>
    <property type="match status" value="1"/>
</dbReference>